<dbReference type="InterPro" id="IPR001930">
    <property type="entry name" value="Peptidase_M1"/>
</dbReference>
<name>A0ABW2H5H4_9ACTN</name>
<evidence type="ECO:0000313" key="16">
    <source>
        <dbReference type="EMBL" id="MFC7247532.1"/>
    </source>
</evidence>
<dbReference type="EC" id="3.4.11.2" evidence="4"/>
<evidence type="ECO:0000259" key="14">
    <source>
        <dbReference type="Pfam" id="PF01433"/>
    </source>
</evidence>
<dbReference type="RefSeq" id="WP_376810256.1">
    <property type="nucleotide sequence ID" value="NZ_JBHTAC010000058.1"/>
</dbReference>
<keyword evidence="10" id="KW-0482">Metalloprotease</keyword>
<evidence type="ECO:0000256" key="4">
    <source>
        <dbReference type="ARBA" id="ARBA00012564"/>
    </source>
</evidence>
<dbReference type="SUPFAM" id="SSF63737">
    <property type="entry name" value="Leukotriene A4 hydrolase N-terminal domain"/>
    <property type="match status" value="1"/>
</dbReference>
<keyword evidence="16" id="KW-0031">Aminopeptidase</keyword>
<evidence type="ECO:0000256" key="10">
    <source>
        <dbReference type="ARBA" id="ARBA00023049"/>
    </source>
</evidence>
<dbReference type="Pfam" id="PF17900">
    <property type="entry name" value="Peptidase_M1_N"/>
    <property type="match status" value="1"/>
</dbReference>
<dbReference type="InterPro" id="IPR045357">
    <property type="entry name" value="Aminopeptidase_N-like_N"/>
</dbReference>
<evidence type="ECO:0000256" key="9">
    <source>
        <dbReference type="ARBA" id="ARBA00022833"/>
    </source>
</evidence>
<keyword evidence="8 16" id="KW-0378">Hydrolase</keyword>
<dbReference type="GO" id="GO:0004177">
    <property type="term" value="F:aminopeptidase activity"/>
    <property type="evidence" value="ECO:0007669"/>
    <property type="project" value="UniProtKB-KW"/>
</dbReference>
<dbReference type="SUPFAM" id="SSF55486">
    <property type="entry name" value="Metalloproteases ('zincins'), catalytic domain"/>
    <property type="match status" value="1"/>
</dbReference>
<keyword evidence="9" id="KW-0862">Zinc</keyword>
<evidence type="ECO:0000313" key="17">
    <source>
        <dbReference type="Proteomes" id="UP001596392"/>
    </source>
</evidence>
<keyword evidence="17" id="KW-1185">Reference proteome</keyword>
<evidence type="ECO:0000256" key="3">
    <source>
        <dbReference type="ARBA" id="ARBA00010136"/>
    </source>
</evidence>
<dbReference type="CDD" id="cd09603">
    <property type="entry name" value="M1_APN_like"/>
    <property type="match status" value="1"/>
</dbReference>
<dbReference type="InterPro" id="IPR042097">
    <property type="entry name" value="Aminopeptidase_N-like_N_sf"/>
</dbReference>
<dbReference type="PANTHER" id="PTHR11533">
    <property type="entry name" value="PROTEASE M1 ZINC METALLOPROTEASE"/>
    <property type="match status" value="1"/>
</dbReference>
<evidence type="ECO:0000256" key="6">
    <source>
        <dbReference type="ARBA" id="ARBA00022670"/>
    </source>
</evidence>
<keyword evidence="7" id="KW-0479">Metal-binding</keyword>
<gene>
    <name evidence="16" type="ORF">ACFQO7_34150</name>
</gene>
<dbReference type="Gene3D" id="2.60.40.1730">
    <property type="entry name" value="tricorn interacting facor f3 domain"/>
    <property type="match status" value="1"/>
</dbReference>
<feature type="domain" description="Aminopeptidase N-like N-terminal" evidence="15">
    <location>
        <begin position="63"/>
        <end position="233"/>
    </location>
</feature>
<reference evidence="17" key="1">
    <citation type="journal article" date="2019" name="Int. J. Syst. Evol. Microbiol.">
        <title>The Global Catalogue of Microorganisms (GCM) 10K type strain sequencing project: providing services to taxonomists for standard genome sequencing and annotation.</title>
        <authorList>
            <consortium name="The Broad Institute Genomics Platform"/>
            <consortium name="The Broad Institute Genome Sequencing Center for Infectious Disease"/>
            <person name="Wu L."/>
            <person name="Ma J."/>
        </authorList>
    </citation>
    <scope>NUCLEOTIDE SEQUENCE [LARGE SCALE GENOMIC DNA]</scope>
    <source>
        <strain evidence="17">CGMCC 1.9106</strain>
    </source>
</reference>
<dbReference type="EMBL" id="JBHTAC010000058">
    <property type="protein sequence ID" value="MFC7247532.1"/>
    <property type="molecule type" value="Genomic_DNA"/>
</dbReference>
<accession>A0ABW2H5H4</accession>
<protein>
    <recommendedName>
        <fullName evidence="5">Aminopeptidase N</fullName>
        <ecNumber evidence="4">3.4.11.2</ecNumber>
    </recommendedName>
    <alternativeName>
        <fullName evidence="11">Alanine aminopeptidase</fullName>
    </alternativeName>
    <alternativeName>
        <fullName evidence="12">Lysyl aminopeptidase</fullName>
    </alternativeName>
</protein>
<organism evidence="16 17">
    <name type="scientific">Catellatospora aurea</name>
    <dbReference type="NCBI Taxonomy" id="1337874"/>
    <lineage>
        <taxon>Bacteria</taxon>
        <taxon>Bacillati</taxon>
        <taxon>Actinomycetota</taxon>
        <taxon>Actinomycetes</taxon>
        <taxon>Micromonosporales</taxon>
        <taxon>Micromonosporaceae</taxon>
        <taxon>Catellatospora</taxon>
    </lineage>
</organism>
<comment type="caution">
    <text evidence="16">The sequence shown here is derived from an EMBL/GenBank/DDBJ whole genome shotgun (WGS) entry which is preliminary data.</text>
</comment>
<keyword evidence="13" id="KW-0732">Signal</keyword>
<dbReference type="InterPro" id="IPR014782">
    <property type="entry name" value="Peptidase_M1_dom"/>
</dbReference>
<dbReference type="Pfam" id="PF01433">
    <property type="entry name" value="Peptidase_M1"/>
    <property type="match status" value="1"/>
</dbReference>
<evidence type="ECO:0000259" key="15">
    <source>
        <dbReference type="Pfam" id="PF17900"/>
    </source>
</evidence>
<evidence type="ECO:0000256" key="1">
    <source>
        <dbReference type="ARBA" id="ARBA00000098"/>
    </source>
</evidence>
<sequence>MPPQRILVVSALCLALAACTTQTAPPTDPKGAQPDYSTWGAGVSQPIVDPVYPEYGNAGVDVLHYGLELSWTPETDTLHGIATIRLRVTTDLNELRLDFSSALSVDSVTLDNAIESGSHRADKLSVVAERAKDSHSTLVVKYHGTPKPVRAPTKRTDFEALGMRVTDRHSLWTMQEPFGAFTWYPVNEHPSDKALYDIQITVPDGWSGVASGTPAGQEGNTYRYTSSDPAASYLTTLAVDRFARETATGPGGLPLTYWFDPSADALVKDVVRGSPRLLAWLEQRFGRYPFPTAGTVTVPSPSGMETQQMVTLGSAVRRDRPKESIAAAVESVLFHEYAHHWFGDTVTTSNWSDLWLNEGWATYVQALFESERDLYSLDEWEFRARIQDGELRKKFGPPGKPRKDEFGSHASYVPPALMLRQIHKQVGDKAFFALAKDWVQNHRNTVQDRASLIAFVNEHTGRDFTKTVNTWLDSAVTPK</sequence>
<evidence type="ECO:0000256" key="12">
    <source>
        <dbReference type="ARBA" id="ARBA00031533"/>
    </source>
</evidence>
<dbReference type="InterPro" id="IPR050344">
    <property type="entry name" value="Peptidase_M1_aminopeptidases"/>
</dbReference>
<evidence type="ECO:0000256" key="2">
    <source>
        <dbReference type="ARBA" id="ARBA00001947"/>
    </source>
</evidence>
<evidence type="ECO:0000256" key="5">
    <source>
        <dbReference type="ARBA" id="ARBA00015611"/>
    </source>
</evidence>
<evidence type="ECO:0000256" key="13">
    <source>
        <dbReference type="SAM" id="SignalP"/>
    </source>
</evidence>
<comment type="catalytic activity">
    <reaction evidence="1">
        <text>Release of an N-terminal amino acid, Xaa-|-Yaa- from a peptide, amide or arylamide. Xaa is preferably Ala, but may be most amino acids including Pro (slow action). When a terminal hydrophobic residue is followed by a prolyl residue, the two may be released as an intact Xaa-Pro dipeptide.</text>
        <dbReference type="EC" id="3.4.11.2"/>
    </reaction>
</comment>
<dbReference type="Proteomes" id="UP001596392">
    <property type="component" value="Unassembled WGS sequence"/>
</dbReference>
<dbReference type="PRINTS" id="PR00756">
    <property type="entry name" value="ALADIPTASE"/>
</dbReference>
<dbReference type="PROSITE" id="PS51257">
    <property type="entry name" value="PROKAR_LIPOPROTEIN"/>
    <property type="match status" value="1"/>
</dbReference>
<proteinExistence type="inferred from homology"/>
<evidence type="ECO:0000256" key="11">
    <source>
        <dbReference type="ARBA" id="ARBA00029811"/>
    </source>
</evidence>
<comment type="cofactor">
    <cofactor evidence="2">
        <name>Zn(2+)</name>
        <dbReference type="ChEBI" id="CHEBI:29105"/>
    </cofactor>
</comment>
<dbReference type="InterPro" id="IPR027268">
    <property type="entry name" value="Peptidase_M4/M1_CTD_sf"/>
</dbReference>
<comment type="similarity">
    <text evidence="3">Belongs to the peptidase M1 family.</text>
</comment>
<evidence type="ECO:0000256" key="7">
    <source>
        <dbReference type="ARBA" id="ARBA00022723"/>
    </source>
</evidence>
<dbReference type="Gene3D" id="1.10.390.10">
    <property type="entry name" value="Neutral Protease Domain 2"/>
    <property type="match status" value="1"/>
</dbReference>
<feature type="chain" id="PRO_5045693158" description="Aminopeptidase N" evidence="13">
    <location>
        <begin position="25"/>
        <end position="479"/>
    </location>
</feature>
<keyword evidence="6" id="KW-0645">Protease</keyword>
<feature type="signal peptide" evidence="13">
    <location>
        <begin position="1"/>
        <end position="24"/>
    </location>
</feature>
<feature type="domain" description="Peptidase M1 membrane alanine aminopeptidase" evidence="14">
    <location>
        <begin position="276"/>
        <end position="471"/>
    </location>
</feature>
<evidence type="ECO:0000256" key="8">
    <source>
        <dbReference type="ARBA" id="ARBA00022801"/>
    </source>
</evidence>